<keyword evidence="4" id="KW-1185">Reference proteome</keyword>
<dbReference type="RefSeq" id="WP_206968611.1">
    <property type="nucleotide sequence ID" value="NZ_JAFLRJ010000439.1"/>
</dbReference>
<comment type="similarity">
    <text evidence="1">Belongs to the amidase family.</text>
</comment>
<protein>
    <submittedName>
        <fullName evidence="3">Amidase</fullName>
    </submittedName>
</protein>
<feature type="non-terminal residue" evidence="3">
    <location>
        <position position="158"/>
    </location>
</feature>
<dbReference type="SUPFAM" id="SSF75304">
    <property type="entry name" value="Amidase signature (AS) enzymes"/>
    <property type="match status" value="1"/>
</dbReference>
<dbReference type="GO" id="GO:0003824">
    <property type="term" value="F:catalytic activity"/>
    <property type="evidence" value="ECO:0007669"/>
    <property type="project" value="InterPro"/>
</dbReference>
<gene>
    <name evidence="3" type="ORF">J0695_33935</name>
</gene>
<dbReference type="EMBL" id="JAFLRJ010000439">
    <property type="protein sequence ID" value="MBO0516734.1"/>
    <property type="molecule type" value="Genomic_DNA"/>
</dbReference>
<evidence type="ECO:0000259" key="2">
    <source>
        <dbReference type="Pfam" id="PF01425"/>
    </source>
</evidence>
<dbReference type="Proteomes" id="UP000664167">
    <property type="component" value="Unassembled WGS sequence"/>
</dbReference>
<proteinExistence type="inferred from homology"/>
<dbReference type="PANTHER" id="PTHR11895">
    <property type="entry name" value="TRANSAMIDASE"/>
    <property type="match status" value="1"/>
</dbReference>
<dbReference type="InterPro" id="IPR000120">
    <property type="entry name" value="Amidase"/>
</dbReference>
<reference evidence="3" key="1">
    <citation type="submission" date="2021-03" db="EMBL/GenBank/DDBJ databases">
        <title>Streptomyces poriferae sp. nov., a novel marine sponge-derived Actinobacteria species with anti-MRSA activity.</title>
        <authorList>
            <person name="Sandoval-Powers M."/>
            <person name="Kralova S."/>
            <person name="Nguyen G.-S."/>
            <person name="Fawwal D."/>
            <person name="Degnes K."/>
            <person name="Klinkenberg G."/>
            <person name="Sletta H."/>
            <person name="Wentzel A."/>
            <person name="Liles M.R."/>
        </authorList>
    </citation>
    <scope>NUCLEOTIDE SEQUENCE</scope>
    <source>
        <strain evidence="3">DSM 41794</strain>
    </source>
</reference>
<dbReference type="Pfam" id="PF01425">
    <property type="entry name" value="Amidase"/>
    <property type="match status" value="1"/>
</dbReference>
<evidence type="ECO:0000313" key="3">
    <source>
        <dbReference type="EMBL" id="MBO0516734.1"/>
    </source>
</evidence>
<accession>A0A939FE88</accession>
<dbReference type="Gene3D" id="3.90.1300.10">
    <property type="entry name" value="Amidase signature (AS) domain"/>
    <property type="match status" value="1"/>
</dbReference>
<name>A0A939FE88_9ACTN</name>
<sequence>MDQAARDEICRLPATELAARISRSEISPVEATDAVLERMAALDGVLGAYCTPAPDHARARARAVADRIARGEDAGRLAGVPIGVKDLITTKGIRTTSGSPAYEDFVPDEDDIVVERAVAAGAVVIGKTNASEFGYSATGHNPLFPATRNPWNTALTPG</sequence>
<dbReference type="AlphaFoldDB" id="A0A939FE88"/>
<comment type="caution">
    <text evidence="3">The sequence shown here is derived from an EMBL/GenBank/DDBJ whole genome shotgun (WGS) entry which is preliminary data.</text>
</comment>
<dbReference type="PANTHER" id="PTHR11895:SF7">
    <property type="entry name" value="GLUTAMYL-TRNA(GLN) AMIDOTRANSFERASE SUBUNIT A, MITOCHONDRIAL"/>
    <property type="match status" value="1"/>
</dbReference>
<dbReference type="InterPro" id="IPR023631">
    <property type="entry name" value="Amidase_dom"/>
</dbReference>
<feature type="domain" description="Amidase" evidence="2">
    <location>
        <begin position="30"/>
        <end position="158"/>
    </location>
</feature>
<evidence type="ECO:0000256" key="1">
    <source>
        <dbReference type="ARBA" id="ARBA00009199"/>
    </source>
</evidence>
<evidence type="ECO:0000313" key="4">
    <source>
        <dbReference type="Proteomes" id="UP000664167"/>
    </source>
</evidence>
<organism evidence="3 4">
    <name type="scientific">Streptomyces beijiangensis</name>
    <dbReference type="NCBI Taxonomy" id="163361"/>
    <lineage>
        <taxon>Bacteria</taxon>
        <taxon>Bacillati</taxon>
        <taxon>Actinomycetota</taxon>
        <taxon>Actinomycetes</taxon>
        <taxon>Kitasatosporales</taxon>
        <taxon>Streptomycetaceae</taxon>
        <taxon>Streptomyces</taxon>
    </lineage>
</organism>
<dbReference type="InterPro" id="IPR036928">
    <property type="entry name" value="AS_sf"/>
</dbReference>